<name>A0A699GTH8_TANCI</name>
<accession>A0A699GTH8</accession>
<dbReference type="AlphaFoldDB" id="A0A699GTH8"/>
<protein>
    <submittedName>
        <fullName evidence="1">Uncharacterized protein</fullName>
    </submittedName>
</protein>
<proteinExistence type="predicted"/>
<sequence>MVEVKDEENILKVQVVDEQVERIQELKSYEQHEDEISSLVLETTKKVGTLKTCAEKVVHFIDDEDVKGFGSELSMDSKHANGLKRKSIQEKVRREKMFEVDEVLNIENSGVSSSKVRRNDEDKIEVLAEEYMEHLERDKEARKKENVGCICLQCIDTSLSTP</sequence>
<gene>
    <name evidence="1" type="ORF">Tci_198332</name>
</gene>
<evidence type="ECO:0000313" key="1">
    <source>
        <dbReference type="EMBL" id="GEW26356.1"/>
    </source>
</evidence>
<dbReference type="EMBL" id="BKCJ010051336">
    <property type="protein sequence ID" value="GEW26356.1"/>
    <property type="molecule type" value="Genomic_DNA"/>
</dbReference>
<comment type="caution">
    <text evidence="1">The sequence shown here is derived from an EMBL/GenBank/DDBJ whole genome shotgun (WGS) entry which is preliminary data.</text>
</comment>
<reference evidence="1" key="1">
    <citation type="journal article" date="2019" name="Sci. Rep.">
        <title>Draft genome of Tanacetum cinerariifolium, the natural source of mosquito coil.</title>
        <authorList>
            <person name="Yamashiro T."/>
            <person name="Shiraishi A."/>
            <person name="Satake H."/>
            <person name="Nakayama K."/>
        </authorList>
    </citation>
    <scope>NUCLEOTIDE SEQUENCE</scope>
</reference>
<organism evidence="1">
    <name type="scientific">Tanacetum cinerariifolium</name>
    <name type="common">Dalmatian daisy</name>
    <name type="synonym">Chrysanthemum cinerariifolium</name>
    <dbReference type="NCBI Taxonomy" id="118510"/>
    <lineage>
        <taxon>Eukaryota</taxon>
        <taxon>Viridiplantae</taxon>
        <taxon>Streptophyta</taxon>
        <taxon>Embryophyta</taxon>
        <taxon>Tracheophyta</taxon>
        <taxon>Spermatophyta</taxon>
        <taxon>Magnoliopsida</taxon>
        <taxon>eudicotyledons</taxon>
        <taxon>Gunneridae</taxon>
        <taxon>Pentapetalae</taxon>
        <taxon>asterids</taxon>
        <taxon>campanulids</taxon>
        <taxon>Asterales</taxon>
        <taxon>Asteraceae</taxon>
        <taxon>Asteroideae</taxon>
        <taxon>Anthemideae</taxon>
        <taxon>Anthemidinae</taxon>
        <taxon>Tanacetum</taxon>
    </lineage>
</organism>